<protein>
    <submittedName>
        <fullName evidence="2">HD domain-containing protein</fullName>
    </submittedName>
</protein>
<dbReference type="InterPro" id="IPR006675">
    <property type="entry name" value="HDIG_dom"/>
</dbReference>
<dbReference type="SMART" id="SM00471">
    <property type="entry name" value="HDc"/>
    <property type="match status" value="1"/>
</dbReference>
<dbReference type="Pfam" id="PF13487">
    <property type="entry name" value="HD_5"/>
    <property type="match status" value="1"/>
</dbReference>
<dbReference type="SUPFAM" id="SSF109604">
    <property type="entry name" value="HD-domain/PDEase-like"/>
    <property type="match status" value="1"/>
</dbReference>
<feature type="domain" description="HD-GYP" evidence="1">
    <location>
        <begin position="106"/>
        <end position="303"/>
    </location>
</feature>
<evidence type="ECO:0000259" key="1">
    <source>
        <dbReference type="PROSITE" id="PS51832"/>
    </source>
</evidence>
<dbReference type="Proteomes" id="UP000317355">
    <property type="component" value="Unassembled WGS sequence"/>
</dbReference>
<dbReference type="InterPro" id="IPR037522">
    <property type="entry name" value="HD_GYP_dom"/>
</dbReference>
<evidence type="ECO:0000313" key="2">
    <source>
        <dbReference type="EMBL" id="TVT59628.1"/>
    </source>
</evidence>
<dbReference type="Gene3D" id="1.10.3210.10">
    <property type="entry name" value="Hypothetical protein af1432"/>
    <property type="match status" value="1"/>
</dbReference>
<name>A0A558DF18_9GAMM</name>
<organism evidence="2 3">
    <name type="scientific">Sedimenticola thiotaurini</name>
    <dbReference type="NCBI Taxonomy" id="1543721"/>
    <lineage>
        <taxon>Bacteria</taxon>
        <taxon>Pseudomonadati</taxon>
        <taxon>Pseudomonadota</taxon>
        <taxon>Gammaproteobacteria</taxon>
        <taxon>Chromatiales</taxon>
        <taxon>Sedimenticolaceae</taxon>
        <taxon>Sedimenticola</taxon>
    </lineage>
</organism>
<proteinExistence type="predicted"/>
<dbReference type="CDD" id="cd00077">
    <property type="entry name" value="HDc"/>
    <property type="match status" value="1"/>
</dbReference>
<gene>
    <name evidence="2" type="ORF">FHK82_01220</name>
</gene>
<evidence type="ECO:0000313" key="3">
    <source>
        <dbReference type="Proteomes" id="UP000317355"/>
    </source>
</evidence>
<reference evidence="2 3" key="1">
    <citation type="submission" date="2019-07" db="EMBL/GenBank/DDBJ databases">
        <title>The pathways for chlorine oxyanion respiration interact through the shared metabolite chlorate.</title>
        <authorList>
            <person name="Barnum T.P."/>
            <person name="Cheng Y."/>
            <person name="Hill K.A."/>
            <person name="Lucas L.N."/>
            <person name="Carlson H.K."/>
            <person name="Coates J.D."/>
        </authorList>
    </citation>
    <scope>NUCLEOTIDE SEQUENCE [LARGE SCALE GENOMIC DNA]</scope>
    <source>
        <strain evidence="2">BK-3</strain>
    </source>
</reference>
<dbReference type="AlphaFoldDB" id="A0A558DF18"/>
<dbReference type="NCBIfam" id="TIGR00277">
    <property type="entry name" value="HDIG"/>
    <property type="match status" value="1"/>
</dbReference>
<dbReference type="PROSITE" id="PS51832">
    <property type="entry name" value="HD_GYP"/>
    <property type="match status" value="1"/>
</dbReference>
<dbReference type="EMBL" id="VMRY01000003">
    <property type="protein sequence ID" value="TVT59628.1"/>
    <property type="molecule type" value="Genomic_DNA"/>
</dbReference>
<dbReference type="InterPro" id="IPR003607">
    <property type="entry name" value="HD/PDEase_dom"/>
</dbReference>
<accession>A0A558DF18</accession>
<dbReference type="PANTHER" id="PTHR43155">
    <property type="entry name" value="CYCLIC DI-GMP PHOSPHODIESTERASE PA4108-RELATED"/>
    <property type="match status" value="1"/>
</dbReference>
<comment type="caution">
    <text evidence="2">The sequence shown here is derived from an EMBL/GenBank/DDBJ whole genome shotgun (WGS) entry which is preliminary data.</text>
</comment>
<dbReference type="PANTHER" id="PTHR43155:SF2">
    <property type="entry name" value="CYCLIC DI-GMP PHOSPHODIESTERASE PA4108"/>
    <property type="match status" value="1"/>
</dbReference>
<dbReference type="GO" id="GO:0008081">
    <property type="term" value="F:phosphoric diester hydrolase activity"/>
    <property type="evidence" value="ECO:0007669"/>
    <property type="project" value="UniProtKB-ARBA"/>
</dbReference>
<sequence>MNYNESSYLQQIAELGEMQSVVCTENIVTVEGAKLLPKGARINRQVIDRLLQHKLLKPIDFTTHIEDAVDIDALIALGRSLMERTSEMGTLIRMMRSDTFIEQSCKRIHLELPIQNKLTVAQKLRPELLEHSLRVALAITIVGEELGLPEKELQVLATAGLLHDIGELHLGVGDLPLEKNLDLEHWQQVRSHPLVGATILSQFPAYTPHVFRAVQEHHERQDGSGYPQGLKAIRISRAGRLLSFTEMAIGALRKYTLRQLNTIIKTNLDALDPQPVAIFLNALHLLESSGQHKAAEVRTKDLSALFEMIAKLIIAAEKIALDRTAEQKAAEPCLIDSAMQKFNQALRRAGFDINNVPASMAMIGDDAESLLELEELLQETLFQLRQMLLEMQRRTSQASSNTTDRKAIEQWIKEAEQNLETATRLLIG</sequence>